<name>A0A7T8GYJ6_CALRO</name>
<evidence type="ECO:0000256" key="2">
    <source>
        <dbReference type="ARBA" id="ARBA00009671"/>
    </source>
</evidence>
<dbReference type="Pfam" id="PF04547">
    <property type="entry name" value="Anoctamin"/>
    <property type="match status" value="1"/>
</dbReference>
<dbReference type="OrthoDB" id="296386at2759"/>
<evidence type="ECO:0000259" key="7">
    <source>
        <dbReference type="Pfam" id="PF04547"/>
    </source>
</evidence>
<dbReference type="InterPro" id="IPR049452">
    <property type="entry name" value="Anoctamin_TM"/>
</dbReference>
<evidence type="ECO:0000256" key="5">
    <source>
        <dbReference type="ARBA" id="ARBA00023136"/>
    </source>
</evidence>
<gene>
    <name evidence="8" type="ORF">FKW44_013669</name>
</gene>
<evidence type="ECO:0000256" key="1">
    <source>
        <dbReference type="ARBA" id="ARBA00004141"/>
    </source>
</evidence>
<dbReference type="Proteomes" id="UP000595437">
    <property type="component" value="Chromosome 9"/>
</dbReference>
<keyword evidence="3 6" id="KW-0812">Transmembrane</keyword>
<dbReference type="PANTHER" id="PTHR12308:SF51">
    <property type="entry name" value="ANOCTAMIN-8"/>
    <property type="match status" value="1"/>
</dbReference>
<keyword evidence="4 6" id="KW-1133">Transmembrane helix</keyword>
<dbReference type="EMBL" id="CP045898">
    <property type="protein sequence ID" value="QQP39831.1"/>
    <property type="molecule type" value="Genomic_DNA"/>
</dbReference>
<feature type="non-terminal residue" evidence="8">
    <location>
        <position position="1"/>
    </location>
</feature>
<dbReference type="GO" id="GO:0005254">
    <property type="term" value="F:chloride channel activity"/>
    <property type="evidence" value="ECO:0007669"/>
    <property type="project" value="TreeGrafter"/>
</dbReference>
<dbReference type="InterPro" id="IPR007632">
    <property type="entry name" value="Anoctamin"/>
</dbReference>
<evidence type="ECO:0000313" key="9">
    <source>
        <dbReference type="Proteomes" id="UP000595437"/>
    </source>
</evidence>
<dbReference type="AlphaFoldDB" id="A0A7T8GYJ6"/>
<evidence type="ECO:0000256" key="3">
    <source>
        <dbReference type="ARBA" id="ARBA00022692"/>
    </source>
</evidence>
<comment type="subcellular location">
    <subcellularLocation>
        <location evidence="1 6">Membrane</location>
        <topology evidence="1 6">Multi-pass membrane protein</topology>
    </subcellularLocation>
</comment>
<keyword evidence="5 6" id="KW-0472">Membrane</keyword>
<comment type="caution">
    <text evidence="6">Lacks conserved residue(s) required for the propagation of feature annotation.</text>
</comment>
<dbReference type="PANTHER" id="PTHR12308">
    <property type="entry name" value="ANOCTAMIN"/>
    <property type="match status" value="1"/>
</dbReference>
<evidence type="ECO:0000313" key="8">
    <source>
        <dbReference type="EMBL" id="QQP39831.1"/>
    </source>
</evidence>
<evidence type="ECO:0000256" key="6">
    <source>
        <dbReference type="RuleBase" id="RU280814"/>
    </source>
</evidence>
<evidence type="ECO:0000256" key="4">
    <source>
        <dbReference type="ARBA" id="ARBA00022989"/>
    </source>
</evidence>
<dbReference type="GO" id="GO:0005886">
    <property type="term" value="C:plasma membrane"/>
    <property type="evidence" value="ECO:0007669"/>
    <property type="project" value="TreeGrafter"/>
</dbReference>
<organism evidence="8 9">
    <name type="scientific">Caligus rogercresseyi</name>
    <name type="common">Sea louse</name>
    <dbReference type="NCBI Taxonomy" id="217165"/>
    <lineage>
        <taxon>Eukaryota</taxon>
        <taxon>Metazoa</taxon>
        <taxon>Ecdysozoa</taxon>
        <taxon>Arthropoda</taxon>
        <taxon>Crustacea</taxon>
        <taxon>Multicrustacea</taxon>
        <taxon>Hexanauplia</taxon>
        <taxon>Copepoda</taxon>
        <taxon>Siphonostomatoida</taxon>
        <taxon>Caligidae</taxon>
        <taxon>Caligus</taxon>
    </lineage>
</organism>
<reference evidence="9" key="1">
    <citation type="submission" date="2021-01" db="EMBL/GenBank/DDBJ databases">
        <title>Caligus Genome Assembly.</title>
        <authorList>
            <person name="Gallardo-Escarate C."/>
        </authorList>
    </citation>
    <scope>NUCLEOTIDE SEQUENCE [LARGE SCALE GENOMIC DNA]</scope>
</reference>
<protein>
    <recommendedName>
        <fullName evidence="6">Anoctamin</fullName>
    </recommendedName>
</protein>
<feature type="domain" description="Anoctamin transmembrane" evidence="7">
    <location>
        <begin position="36"/>
        <end position="133"/>
    </location>
</feature>
<comment type="similarity">
    <text evidence="2 6">Belongs to the anoctamin family.</text>
</comment>
<feature type="transmembrane region" description="Helical" evidence="6">
    <location>
        <begin position="109"/>
        <end position="133"/>
    </location>
</feature>
<accession>A0A7T8GYJ6</accession>
<sequence>MAQSLHLASFSLSLSLDKSLATSKQLEILHLFLGESKKNDDEEGEEEGVPLKGQCPEYEGTFDDYLEMVIQFGYVSFFALLNNIIEIRSDAFKLCFVCKRPFGQRVKDIGSWVAVMDMMGAIGVVVNCALLTLPGRLTRVAPGLTPLAVIFGALILE</sequence>
<keyword evidence="9" id="KW-1185">Reference proteome</keyword>
<proteinExistence type="inferred from homology"/>